<dbReference type="EMBL" id="JAADJZ010000001">
    <property type="protein sequence ID" value="KAF2878295.1"/>
    <property type="molecule type" value="Genomic_DNA"/>
</dbReference>
<keyword evidence="2" id="KW-1185">Reference proteome</keyword>
<accession>A0A7C8MKA5</accession>
<organism evidence="1 2">
    <name type="scientific">Massariosphaeria phaeospora</name>
    <dbReference type="NCBI Taxonomy" id="100035"/>
    <lineage>
        <taxon>Eukaryota</taxon>
        <taxon>Fungi</taxon>
        <taxon>Dikarya</taxon>
        <taxon>Ascomycota</taxon>
        <taxon>Pezizomycotina</taxon>
        <taxon>Dothideomycetes</taxon>
        <taxon>Pleosporomycetidae</taxon>
        <taxon>Pleosporales</taxon>
        <taxon>Pleosporales incertae sedis</taxon>
        <taxon>Massariosphaeria</taxon>
    </lineage>
</organism>
<comment type="caution">
    <text evidence="1">The sequence shown here is derived from an EMBL/GenBank/DDBJ whole genome shotgun (WGS) entry which is preliminary data.</text>
</comment>
<name>A0A7C8MKA5_9PLEO</name>
<dbReference type="AlphaFoldDB" id="A0A7C8MKA5"/>
<protein>
    <submittedName>
        <fullName evidence="1">Uncharacterized protein</fullName>
    </submittedName>
</protein>
<dbReference type="Proteomes" id="UP000481861">
    <property type="component" value="Unassembled WGS sequence"/>
</dbReference>
<sequence>MLGSLGRQRPRSAMCVEHTTWRLWGRFGKRVDASAGVGVESLRNRLRSRRDALHYVWLHPDDCRGAASRRRPAATFAQQQQHRQGKAKEQGPCSLTFPLTTWMLARGGRKATISFVQRSTKGTTPRWPDHRAPARKTKYSVHRPLIAMRLQLPPNRSDVLTHYLLGCTCPQHRPCTQPLSSPAALESPISHLETLPAPYQTPAKSTNRI</sequence>
<proteinExistence type="predicted"/>
<evidence type="ECO:0000313" key="1">
    <source>
        <dbReference type="EMBL" id="KAF2878295.1"/>
    </source>
</evidence>
<evidence type="ECO:0000313" key="2">
    <source>
        <dbReference type="Proteomes" id="UP000481861"/>
    </source>
</evidence>
<gene>
    <name evidence="1" type="ORF">BDV95DRAFT_17334</name>
</gene>
<reference evidence="1 2" key="1">
    <citation type="submission" date="2020-01" db="EMBL/GenBank/DDBJ databases">
        <authorList>
            <consortium name="DOE Joint Genome Institute"/>
            <person name="Haridas S."/>
            <person name="Albert R."/>
            <person name="Binder M."/>
            <person name="Bloem J."/>
            <person name="Labutti K."/>
            <person name="Salamov A."/>
            <person name="Andreopoulos B."/>
            <person name="Baker S.E."/>
            <person name="Barry K."/>
            <person name="Bills G."/>
            <person name="Bluhm B.H."/>
            <person name="Cannon C."/>
            <person name="Castanera R."/>
            <person name="Culley D.E."/>
            <person name="Daum C."/>
            <person name="Ezra D."/>
            <person name="Gonzalez J.B."/>
            <person name="Henrissat B."/>
            <person name="Kuo A."/>
            <person name="Liang C."/>
            <person name="Lipzen A."/>
            <person name="Lutzoni F."/>
            <person name="Magnuson J."/>
            <person name="Mondo S."/>
            <person name="Nolan M."/>
            <person name="Ohm R."/>
            <person name="Pangilinan J."/>
            <person name="Park H.-J.H."/>
            <person name="Ramirez L."/>
            <person name="Alfaro M."/>
            <person name="Sun H."/>
            <person name="Tritt A."/>
            <person name="Yoshinaga Y."/>
            <person name="Zwiers L.-H.L."/>
            <person name="Turgeon B.G."/>
            <person name="Goodwin S.B."/>
            <person name="Spatafora J.W."/>
            <person name="Crous P.W."/>
            <person name="Grigoriev I.V."/>
        </authorList>
    </citation>
    <scope>NUCLEOTIDE SEQUENCE [LARGE SCALE GENOMIC DNA]</scope>
    <source>
        <strain evidence="1 2">CBS 611.86</strain>
    </source>
</reference>